<feature type="transmembrane region" description="Helical" evidence="9">
    <location>
        <begin position="83"/>
        <end position="106"/>
    </location>
</feature>
<feature type="transmembrane region" description="Helical" evidence="9">
    <location>
        <begin position="667"/>
        <end position="696"/>
    </location>
</feature>
<dbReference type="AlphaFoldDB" id="A0A060SN06"/>
<gene>
    <name evidence="10" type="ORF">BN946_scf185014.g94</name>
</gene>
<evidence type="ECO:0000313" key="10">
    <source>
        <dbReference type="EMBL" id="CDO73624.1"/>
    </source>
</evidence>
<comment type="similarity">
    <text evidence="2">Belongs to the oligopeptide OPT transporter family.</text>
</comment>
<dbReference type="InterPro" id="IPR004648">
    <property type="entry name" value="Oligpept_transpt"/>
</dbReference>
<protein>
    <recommendedName>
        <fullName evidence="12">OPT oligopeptide transporter</fullName>
    </recommendedName>
</protein>
<dbReference type="Pfam" id="PF03169">
    <property type="entry name" value="OPT"/>
    <property type="match status" value="1"/>
</dbReference>
<keyword evidence="5" id="KW-0571">Peptide transport</keyword>
<keyword evidence="7 9" id="KW-1133">Transmembrane helix</keyword>
<keyword evidence="4 9" id="KW-0812">Transmembrane</keyword>
<feature type="transmembrane region" description="Helical" evidence="9">
    <location>
        <begin position="325"/>
        <end position="343"/>
    </location>
</feature>
<dbReference type="EMBL" id="CCBP010000122">
    <property type="protein sequence ID" value="CDO73624.1"/>
    <property type="molecule type" value="Genomic_DNA"/>
</dbReference>
<dbReference type="NCBIfam" id="TIGR00728">
    <property type="entry name" value="OPT_sfam"/>
    <property type="match status" value="1"/>
</dbReference>
<evidence type="ECO:0000256" key="3">
    <source>
        <dbReference type="ARBA" id="ARBA00022448"/>
    </source>
</evidence>
<dbReference type="GO" id="GO:0035673">
    <property type="term" value="F:oligopeptide transmembrane transporter activity"/>
    <property type="evidence" value="ECO:0007669"/>
    <property type="project" value="InterPro"/>
</dbReference>
<evidence type="ECO:0008006" key="12">
    <source>
        <dbReference type="Google" id="ProtNLM"/>
    </source>
</evidence>
<dbReference type="InterPro" id="IPR004813">
    <property type="entry name" value="OPT"/>
</dbReference>
<evidence type="ECO:0000313" key="11">
    <source>
        <dbReference type="Proteomes" id="UP000029665"/>
    </source>
</evidence>
<keyword evidence="3" id="KW-0813">Transport</keyword>
<evidence type="ECO:0000256" key="1">
    <source>
        <dbReference type="ARBA" id="ARBA00004141"/>
    </source>
</evidence>
<feature type="transmembrane region" description="Helical" evidence="9">
    <location>
        <begin position="245"/>
        <end position="263"/>
    </location>
</feature>
<feature type="transmembrane region" description="Helical" evidence="9">
    <location>
        <begin position="451"/>
        <end position="471"/>
    </location>
</feature>
<evidence type="ECO:0000256" key="9">
    <source>
        <dbReference type="SAM" id="Phobius"/>
    </source>
</evidence>
<comment type="subcellular location">
    <subcellularLocation>
        <location evidence="1">Membrane</location>
        <topology evidence="1">Multi-pass membrane protein</topology>
    </subcellularLocation>
</comment>
<evidence type="ECO:0000256" key="8">
    <source>
        <dbReference type="ARBA" id="ARBA00023136"/>
    </source>
</evidence>
<evidence type="ECO:0000256" key="2">
    <source>
        <dbReference type="ARBA" id="ARBA00008807"/>
    </source>
</evidence>
<feature type="transmembrane region" description="Helical" evidence="9">
    <location>
        <begin position="708"/>
        <end position="732"/>
    </location>
</feature>
<dbReference type="PANTHER" id="PTHR22601">
    <property type="entry name" value="ISP4 LIKE PROTEIN"/>
    <property type="match status" value="1"/>
</dbReference>
<dbReference type="OrthoDB" id="9986677at2759"/>
<dbReference type="HOGENOM" id="CLU_004965_3_0_1"/>
<dbReference type="GO" id="GO:0016020">
    <property type="term" value="C:membrane"/>
    <property type="evidence" value="ECO:0007669"/>
    <property type="project" value="UniProtKB-SubCell"/>
</dbReference>
<feature type="transmembrane region" description="Helical" evidence="9">
    <location>
        <begin position="112"/>
        <end position="134"/>
    </location>
</feature>
<name>A0A060SN06_PYCCI</name>
<reference evidence="10" key="1">
    <citation type="submission" date="2014-01" db="EMBL/GenBank/DDBJ databases">
        <title>The genome of the white-rot fungus Pycnoporus cinnabarinus: a basidiomycete model with a versatile arsenal for lignocellulosic biomass breakdown.</title>
        <authorList>
            <person name="Levasseur A."/>
            <person name="Lomascolo A."/>
            <person name="Ruiz-Duenas F.J."/>
            <person name="Uzan E."/>
            <person name="Piumi F."/>
            <person name="Kues U."/>
            <person name="Ram A.F.J."/>
            <person name="Murat C."/>
            <person name="Haon M."/>
            <person name="Benoit I."/>
            <person name="Arfi Y."/>
            <person name="Chevret D."/>
            <person name="Drula E."/>
            <person name="Kwon M.J."/>
            <person name="Gouret P."/>
            <person name="Lesage-Meessen L."/>
            <person name="Lombard V."/>
            <person name="Mariette J."/>
            <person name="Noirot C."/>
            <person name="Park J."/>
            <person name="Patyshakuliyeva A."/>
            <person name="Wieneger R.A.B."/>
            <person name="Wosten H.A.B."/>
            <person name="Martin F."/>
            <person name="Coutinho P.M."/>
            <person name="de Vries R."/>
            <person name="Martinez A.T."/>
            <person name="Klopp C."/>
            <person name="Pontarotti P."/>
            <person name="Henrissat B."/>
            <person name="Record E."/>
        </authorList>
    </citation>
    <scope>NUCLEOTIDE SEQUENCE [LARGE SCALE GENOMIC DNA]</scope>
    <source>
        <strain evidence="10">BRFM137</strain>
    </source>
</reference>
<feature type="transmembrane region" description="Helical" evidence="9">
    <location>
        <begin position="154"/>
        <end position="174"/>
    </location>
</feature>
<evidence type="ECO:0000256" key="6">
    <source>
        <dbReference type="ARBA" id="ARBA00022927"/>
    </source>
</evidence>
<evidence type="ECO:0000256" key="5">
    <source>
        <dbReference type="ARBA" id="ARBA00022856"/>
    </source>
</evidence>
<feature type="transmembrane region" description="Helical" evidence="9">
    <location>
        <begin position="633"/>
        <end position="655"/>
    </location>
</feature>
<evidence type="ECO:0000256" key="7">
    <source>
        <dbReference type="ARBA" id="ARBA00022989"/>
    </source>
</evidence>
<dbReference type="Proteomes" id="UP000029665">
    <property type="component" value="Unassembled WGS sequence"/>
</dbReference>
<feature type="transmembrane region" description="Helical" evidence="9">
    <location>
        <begin position="477"/>
        <end position="503"/>
    </location>
</feature>
<proteinExistence type="inferred from homology"/>
<feature type="transmembrane region" description="Helical" evidence="9">
    <location>
        <begin position="186"/>
        <end position="206"/>
    </location>
</feature>
<accession>A0A060SN06</accession>
<keyword evidence="11" id="KW-1185">Reference proteome</keyword>
<organism evidence="10 11">
    <name type="scientific">Pycnoporus cinnabarinus</name>
    <name type="common">Cinnabar-red polypore</name>
    <name type="synonym">Trametes cinnabarina</name>
    <dbReference type="NCBI Taxonomy" id="5643"/>
    <lineage>
        <taxon>Eukaryota</taxon>
        <taxon>Fungi</taxon>
        <taxon>Dikarya</taxon>
        <taxon>Basidiomycota</taxon>
        <taxon>Agaricomycotina</taxon>
        <taxon>Agaricomycetes</taxon>
        <taxon>Polyporales</taxon>
        <taxon>Polyporaceae</taxon>
        <taxon>Trametes</taxon>
    </lineage>
</organism>
<comment type="caution">
    <text evidence="10">The sequence shown here is derived from an EMBL/GenBank/DDBJ whole genome shotgun (WGS) entry which is preliminary data.</text>
</comment>
<keyword evidence="8 9" id="KW-0472">Membrane</keyword>
<keyword evidence="6" id="KW-0653">Protein transport</keyword>
<evidence type="ECO:0000256" key="4">
    <source>
        <dbReference type="ARBA" id="ARBA00022692"/>
    </source>
</evidence>
<sequence length="761" mass="85648">MTDVLNSLPAFDEKRSVSDESMEKKGIDGVEVSEDAIMAKEVEEFEERLQKDEATEDEYRVQEAWEVAIKVLSTRDEPELSALTFRTFFLGLGFSSFGAVLAQIYYFKPQTLTVSTLFLLVLSYWFGTAMSVALPSHGVFRWINPGPFNIKEHVAIIIMSSTAAVSATAIQVISVQDLYYNNKLNAGLAIFTLIGSQLLGYGYAGLLQDMLVKPTKCFWPTTISTANLFQALHYDNQMTSKRVRLFWTIFFVMFVWEIIPQWIFPLLTGVSIFCLANNHSPVFRNIFGGASNNEGMGLLSWCFDWNLIGSNCLFNPLWLQINQDIGIFLTYILMAAVYYGNLWRAKDFPFMSQAIFAEDGSQYNQTALLTNGKFDPEKYAQLGPAFFSATNALYLMTSNLSLGATVTHVFFWHWQDIKPFLRTFNPWNKIPLEVHDPHNEKMKRYKQIPRWWYFVLLLAAYGIAQGTNYGGHSGLPWWALTVILLISFTLSLLFATLAATIGFQEFNSSANGFYQMITAYMVPGQPVANMYGGLYGQNPQGQCIAMLGDLKLGQYCKLPPRVTFSMQILGTVVGAILNYVMMVTIVDSNRDALLSISGTRLWSGQNAQTYNSNAISWGGLAPEMFGPHSVYHMVPICLAIGVFLPLPFIAAWYIWPNTVFANLSTPIILQYSCFLSVGINTSVNPSMVIGIFSQWWVRTRYPRWFTKYNYIVAAALDGGTQVISFILNFAVFGASGTAHNFPEWWGNDFNLSADRCLLPDN</sequence>
<dbReference type="GO" id="GO:0015031">
    <property type="term" value="P:protein transport"/>
    <property type="evidence" value="ECO:0007669"/>
    <property type="project" value="UniProtKB-KW"/>
</dbReference>
<dbReference type="OMA" id="KCFWPAN"/>